<dbReference type="Proteomes" id="UP000003167">
    <property type="component" value="Unassembled WGS sequence"/>
</dbReference>
<gene>
    <name evidence="3" type="ORF">HMPREF9944_00443</name>
</gene>
<evidence type="ECO:0000259" key="1">
    <source>
        <dbReference type="Pfam" id="PF00534"/>
    </source>
</evidence>
<evidence type="ECO:0000313" key="3">
    <source>
        <dbReference type="EMBL" id="EHO73869.1"/>
    </source>
</evidence>
<dbReference type="InterPro" id="IPR001296">
    <property type="entry name" value="Glyco_trans_1"/>
</dbReference>
<dbReference type="STRING" id="999422.HMPREF9944_00443"/>
<dbReference type="PANTHER" id="PTHR45947">
    <property type="entry name" value="SULFOQUINOVOSYL TRANSFERASE SQD2"/>
    <property type="match status" value="1"/>
</dbReference>
<sequence>MRIAIVGPANPFEFKSYFNGNQNPPNINGNAASVNAHIQSLLDLGQTVEVFTYDINNTNSNLFFKGKQLRFTVISRKKNIIIRFIRMDIVRNLRKEIGKRWYDIDVIHAQWTYEYAYAITKFAGGKPCFCTVRDWCPYQIPLQKRLGDKLYWHVNRFFFKRVFATSDLHFIANSEYTYACIKAYRAQLTPHKLFNGIKSQFILTERTHYPATTTFVSIAQSITEPRKNIEKLLQAFQKLRTYHDTKLLLIGAYDEEKVNAWRGKGLLNQVELRGSIDHDSVILVLDGCSVLVHPAMEETFGNILLEGMARRIPVIGGLHAGGVPQVLGQGKYGILCDVTSVDSLLQAMLKAEDPKIAQPLIADATTYLQQNFSSDVVGKKHLQVYQTYI</sequence>
<name>H1HJU9_9BACT</name>
<protein>
    <recommendedName>
        <fullName evidence="5">Glycosyl transferase family 1 domain-containing protein</fullName>
    </recommendedName>
</protein>
<dbReference type="CDD" id="cd03801">
    <property type="entry name" value="GT4_PimA-like"/>
    <property type="match status" value="1"/>
</dbReference>
<comment type="caution">
    <text evidence="3">The sequence shown here is derived from an EMBL/GenBank/DDBJ whole genome shotgun (WGS) entry which is preliminary data.</text>
</comment>
<dbReference type="Gene3D" id="3.40.50.2000">
    <property type="entry name" value="Glycogen Phosphorylase B"/>
    <property type="match status" value="2"/>
</dbReference>
<dbReference type="OrthoDB" id="9801609at2"/>
<keyword evidence="4" id="KW-1185">Reference proteome</keyword>
<dbReference type="RefSeq" id="WP_008564123.1">
    <property type="nucleotide sequence ID" value="NZ_JH594500.1"/>
</dbReference>
<dbReference type="SUPFAM" id="SSF53756">
    <property type="entry name" value="UDP-Glycosyltransferase/glycogen phosphorylase"/>
    <property type="match status" value="1"/>
</dbReference>
<dbReference type="InterPro" id="IPR028098">
    <property type="entry name" value="Glyco_trans_4-like_N"/>
</dbReference>
<dbReference type="PATRIC" id="fig|999422.3.peg.441"/>
<evidence type="ECO:0008006" key="5">
    <source>
        <dbReference type="Google" id="ProtNLM"/>
    </source>
</evidence>
<feature type="domain" description="Glycosyl transferase family 1" evidence="1">
    <location>
        <begin position="224"/>
        <end position="352"/>
    </location>
</feature>
<organism evidence="3 4">
    <name type="scientific">Segatella maculosa OT 289</name>
    <dbReference type="NCBI Taxonomy" id="999422"/>
    <lineage>
        <taxon>Bacteria</taxon>
        <taxon>Pseudomonadati</taxon>
        <taxon>Bacteroidota</taxon>
        <taxon>Bacteroidia</taxon>
        <taxon>Bacteroidales</taxon>
        <taxon>Prevotellaceae</taxon>
        <taxon>Segatella</taxon>
    </lineage>
</organism>
<accession>H1HJU9</accession>
<dbReference type="InterPro" id="IPR050194">
    <property type="entry name" value="Glycosyltransferase_grp1"/>
</dbReference>
<dbReference type="Pfam" id="PF13439">
    <property type="entry name" value="Glyco_transf_4"/>
    <property type="match status" value="1"/>
</dbReference>
<evidence type="ECO:0000259" key="2">
    <source>
        <dbReference type="Pfam" id="PF13439"/>
    </source>
</evidence>
<proteinExistence type="predicted"/>
<feature type="domain" description="Glycosyltransferase subfamily 4-like N-terminal" evidence="2">
    <location>
        <begin position="29"/>
        <end position="185"/>
    </location>
</feature>
<dbReference type="PANTHER" id="PTHR45947:SF3">
    <property type="entry name" value="SULFOQUINOVOSYL TRANSFERASE SQD2"/>
    <property type="match status" value="1"/>
</dbReference>
<evidence type="ECO:0000313" key="4">
    <source>
        <dbReference type="Proteomes" id="UP000003167"/>
    </source>
</evidence>
<dbReference type="GO" id="GO:0016757">
    <property type="term" value="F:glycosyltransferase activity"/>
    <property type="evidence" value="ECO:0007669"/>
    <property type="project" value="InterPro"/>
</dbReference>
<dbReference type="Pfam" id="PF00534">
    <property type="entry name" value="Glycos_transf_1"/>
    <property type="match status" value="1"/>
</dbReference>
<dbReference type="HOGENOM" id="CLU_009583_2_5_10"/>
<dbReference type="AlphaFoldDB" id="H1HJU9"/>
<dbReference type="EMBL" id="AGEK01000014">
    <property type="protein sequence ID" value="EHO73869.1"/>
    <property type="molecule type" value="Genomic_DNA"/>
</dbReference>
<reference evidence="3 4" key="1">
    <citation type="submission" date="2011-12" db="EMBL/GenBank/DDBJ databases">
        <title>The Genome Sequence of Prevotella maculosa OT 289.</title>
        <authorList>
            <consortium name="The Broad Institute Genome Sequencing Platform"/>
            <person name="Earl A."/>
            <person name="Ward D."/>
            <person name="Feldgarden M."/>
            <person name="Gevers D."/>
            <person name="Izard J."/>
            <person name="Blanton J.M."/>
            <person name="Mathney J."/>
            <person name="Tanner A.C."/>
            <person name="Dewhirst F.E."/>
            <person name="Young S.K."/>
            <person name="Zeng Q."/>
            <person name="Gargeya S."/>
            <person name="Fitzgerald M."/>
            <person name="Haas B."/>
            <person name="Abouelleil A."/>
            <person name="Alvarado L."/>
            <person name="Arachchi H.M."/>
            <person name="Berlin A."/>
            <person name="Chapman S.B."/>
            <person name="Gearin G."/>
            <person name="Goldberg J."/>
            <person name="Griggs A."/>
            <person name="Gujja S."/>
            <person name="Hansen M."/>
            <person name="Heiman D."/>
            <person name="Howarth C."/>
            <person name="Larimer J."/>
            <person name="Lui A."/>
            <person name="MacDonald P.J.P."/>
            <person name="McCowen C."/>
            <person name="Montmayeur A."/>
            <person name="Murphy C."/>
            <person name="Neiman D."/>
            <person name="Pearson M."/>
            <person name="Priest M."/>
            <person name="Roberts A."/>
            <person name="Saif S."/>
            <person name="Shea T."/>
            <person name="Sisk P."/>
            <person name="Stolte C."/>
            <person name="Sykes S."/>
            <person name="Wortman J."/>
            <person name="Nusbaum C."/>
            <person name="Birren B."/>
        </authorList>
    </citation>
    <scope>NUCLEOTIDE SEQUENCE [LARGE SCALE GENOMIC DNA]</scope>
    <source>
        <strain evidence="3 4">OT 289</strain>
    </source>
</reference>